<sequence length="121" mass="12815">MSSILSGLVIAVGLITSVWTAVLFARNRRASNTLLLVLVAFEVLLVVQLIVAVALVAGGQRPDETATFISYAASELLILPAGVFWSAADKSRTSVLVIFIACFAVAVMTARMFQIWSTVGG</sequence>
<dbReference type="Proteomes" id="UP001235712">
    <property type="component" value="Unassembled WGS sequence"/>
</dbReference>
<gene>
    <name evidence="2" type="ORF">J2S57_002772</name>
</gene>
<evidence type="ECO:0000313" key="3">
    <source>
        <dbReference type="Proteomes" id="UP001235712"/>
    </source>
</evidence>
<feature type="transmembrane region" description="Helical" evidence="1">
    <location>
        <begin position="95"/>
        <end position="116"/>
    </location>
</feature>
<keyword evidence="1" id="KW-0472">Membrane</keyword>
<organism evidence="2 3">
    <name type="scientific">Kineosporia succinea</name>
    <dbReference type="NCBI Taxonomy" id="84632"/>
    <lineage>
        <taxon>Bacteria</taxon>
        <taxon>Bacillati</taxon>
        <taxon>Actinomycetota</taxon>
        <taxon>Actinomycetes</taxon>
        <taxon>Kineosporiales</taxon>
        <taxon>Kineosporiaceae</taxon>
        <taxon>Kineosporia</taxon>
    </lineage>
</organism>
<comment type="caution">
    <text evidence="2">The sequence shown here is derived from an EMBL/GenBank/DDBJ whole genome shotgun (WGS) entry which is preliminary data.</text>
</comment>
<feature type="transmembrane region" description="Helical" evidence="1">
    <location>
        <begin position="6"/>
        <end position="25"/>
    </location>
</feature>
<reference evidence="2 3" key="1">
    <citation type="submission" date="2023-07" db="EMBL/GenBank/DDBJ databases">
        <title>Sequencing the genomes of 1000 actinobacteria strains.</title>
        <authorList>
            <person name="Klenk H.-P."/>
        </authorList>
    </citation>
    <scope>NUCLEOTIDE SEQUENCE [LARGE SCALE GENOMIC DNA]</scope>
    <source>
        <strain evidence="2 3">DSM 44388</strain>
    </source>
</reference>
<evidence type="ECO:0008006" key="4">
    <source>
        <dbReference type="Google" id="ProtNLM"/>
    </source>
</evidence>
<feature type="transmembrane region" description="Helical" evidence="1">
    <location>
        <begin position="68"/>
        <end position="88"/>
    </location>
</feature>
<keyword evidence="1" id="KW-0812">Transmembrane</keyword>
<proteinExistence type="predicted"/>
<evidence type="ECO:0000256" key="1">
    <source>
        <dbReference type="SAM" id="Phobius"/>
    </source>
</evidence>
<feature type="transmembrane region" description="Helical" evidence="1">
    <location>
        <begin position="34"/>
        <end position="56"/>
    </location>
</feature>
<protein>
    <recommendedName>
        <fullName evidence="4">Integral membrane protein</fullName>
    </recommendedName>
</protein>
<accession>A0ABT9P2W5</accession>
<evidence type="ECO:0000313" key="2">
    <source>
        <dbReference type="EMBL" id="MDP9827023.1"/>
    </source>
</evidence>
<name>A0ABT9P2W5_9ACTN</name>
<dbReference type="EMBL" id="JAUSQZ010000001">
    <property type="protein sequence ID" value="MDP9827023.1"/>
    <property type="molecule type" value="Genomic_DNA"/>
</dbReference>
<keyword evidence="3" id="KW-1185">Reference proteome</keyword>
<keyword evidence="1" id="KW-1133">Transmembrane helix</keyword>
<dbReference type="RefSeq" id="WP_307242501.1">
    <property type="nucleotide sequence ID" value="NZ_JAUSQZ010000001.1"/>
</dbReference>